<feature type="compositionally biased region" description="Low complexity" evidence="1">
    <location>
        <begin position="146"/>
        <end position="161"/>
    </location>
</feature>
<feature type="region of interest" description="Disordered" evidence="1">
    <location>
        <begin position="771"/>
        <end position="808"/>
    </location>
</feature>
<feature type="region of interest" description="Disordered" evidence="1">
    <location>
        <begin position="1"/>
        <end position="67"/>
    </location>
</feature>
<dbReference type="AlphaFoldDB" id="C5MFJ2"/>
<evidence type="ECO:0000256" key="2">
    <source>
        <dbReference type="SAM" id="Phobius"/>
    </source>
</evidence>
<dbReference type="RefSeq" id="XP_002550537.1">
    <property type="nucleotide sequence ID" value="XM_002550491.1"/>
</dbReference>
<feature type="compositionally biased region" description="Basic and acidic residues" evidence="1">
    <location>
        <begin position="573"/>
        <end position="582"/>
    </location>
</feature>
<feature type="region of interest" description="Disordered" evidence="1">
    <location>
        <begin position="481"/>
        <end position="595"/>
    </location>
</feature>
<feature type="compositionally biased region" description="Low complexity" evidence="1">
    <location>
        <begin position="511"/>
        <end position="526"/>
    </location>
</feature>
<protein>
    <submittedName>
        <fullName evidence="3">Uncharacterized protein</fullName>
    </submittedName>
</protein>
<feature type="compositionally biased region" description="Low complexity" evidence="1">
    <location>
        <begin position="384"/>
        <end position="398"/>
    </location>
</feature>
<feature type="compositionally biased region" description="Basic and acidic residues" evidence="1">
    <location>
        <begin position="203"/>
        <end position="217"/>
    </location>
</feature>
<feature type="compositionally biased region" description="Polar residues" evidence="1">
    <location>
        <begin position="127"/>
        <end position="139"/>
    </location>
</feature>
<feature type="compositionally biased region" description="Low complexity" evidence="1">
    <location>
        <begin position="791"/>
        <end position="808"/>
    </location>
</feature>
<dbReference type="Proteomes" id="UP000002037">
    <property type="component" value="Unassembled WGS sequence"/>
</dbReference>
<evidence type="ECO:0000313" key="3">
    <source>
        <dbReference type="EMBL" id="EER32052.1"/>
    </source>
</evidence>
<evidence type="ECO:0000313" key="4">
    <source>
        <dbReference type="Proteomes" id="UP000002037"/>
    </source>
</evidence>
<sequence length="997" mass="108239">MSKPYGGVDAEEEDPKHSSVNVQTHRQDTRQQQQQPSSSSSRQTFDEGSSQLKSSGSESTDFTSPSKSLKSFFFKNRLSSYSIDSITEHPELEGSSSQQQLHAEDIPPLSSSVPDRSKKASIGSIELTPTKSPRLSNFSLRPMFMRSRSSGVSDTTTGSTSNLPPTLTSQHQQAYETPIVLGQQRRTTIEDFADTESEASDTSGEHKTVNHNQKDKVEDDEEAERADSINSLLQEYNYRQSGTGTHERESKQFVFKEEFDDSSIKTKSRPTSRIFSAEENEELKAEIMRHGSVRSSGSATLKTAKGGINRSAAQQQYIDTHLAQQHLGDTRKHIEVIDPNIPNEPSSATTVERVEDEEREASTPGSGIQEVVSDDSPTVLNRLSRASNDSSSGASGAGVTPGQYNENRSSTASSANSLRFRIYNDKIEPIKQQPLTSSKHISTSTTFAEAAAVAAVASGTASAGSNPANRSSLRASIAFSDESDFEAKYPEPTITPSQTPRVTRDSDSSPSSGKTNSVSNNNSSISYEVPAAIAGSLPRSSSGSSIQSSRRPTSSQQSTPTKQLQSRLQEQQHFADDSDKTRTTTTGGDLTSTGMFNETMIKEMRHRSLAHSSMSSGELLQNLEQSYDYSKSQDNSGNSEDRSSAQQNTSQSHEQQQEEKHKQQQDTESKRSSQSQGSPVVYQFNIRDSRVPPPIQSPPSVKPSPYAQLVSPDSLEDDDIIRASAPRSIEIPISDKESSDARDLTLVGENMTAGLDSTSDLPVMLFKVQDRNSQNQNQSHAQYIDDENSDGSSGTGVNTSGSTNASSGGSAVLGTGSAAAVATVAGTSAAVKQETRSSGSSDNSIRNIVNKHFKNIGDSVNLKNRPTLVAIGNNNNRSPTNSQTNGNNQLNTFDEKELIQLPTPTGDIESQDSELVEYPWLNWWFLMILGILIPPLFFLVPAGVLDGSFTGLRYADKKYRKFNKKQKIISFVLGLIWILIVLGMIGVGLGVGLTREP</sequence>
<keyword evidence="4" id="KW-1185">Reference proteome</keyword>
<feature type="transmembrane region" description="Helical" evidence="2">
    <location>
        <begin position="968"/>
        <end position="993"/>
    </location>
</feature>
<organism evidence="3 4">
    <name type="scientific">Candida tropicalis (strain ATCC MYA-3404 / T1)</name>
    <name type="common">Yeast</name>
    <dbReference type="NCBI Taxonomy" id="294747"/>
    <lineage>
        <taxon>Eukaryota</taxon>
        <taxon>Fungi</taxon>
        <taxon>Dikarya</taxon>
        <taxon>Ascomycota</taxon>
        <taxon>Saccharomycotina</taxon>
        <taxon>Pichiomycetes</taxon>
        <taxon>Debaryomycetaceae</taxon>
        <taxon>Candida/Lodderomyces clade</taxon>
        <taxon>Candida</taxon>
    </lineage>
</organism>
<feature type="compositionally biased region" description="Low complexity" evidence="1">
    <location>
        <begin position="30"/>
        <end position="67"/>
    </location>
</feature>
<accession>C5MFJ2</accession>
<dbReference type="OrthoDB" id="4096756at2759"/>
<keyword evidence="2" id="KW-1133">Transmembrane helix</keyword>
<dbReference type="KEGG" id="ctp:CTRG_04835"/>
<feature type="compositionally biased region" description="Polar residues" evidence="1">
    <location>
        <begin position="771"/>
        <end position="781"/>
    </location>
</feature>
<dbReference type="GeneID" id="8296546"/>
<feature type="region of interest" description="Disordered" evidence="1">
    <location>
        <begin position="627"/>
        <end position="718"/>
    </location>
</feature>
<feature type="region of interest" description="Disordered" evidence="1">
    <location>
        <begin position="319"/>
        <end position="415"/>
    </location>
</feature>
<keyword evidence="2" id="KW-0472">Membrane</keyword>
<feature type="compositionally biased region" description="Low complexity" evidence="1">
    <location>
        <begin position="536"/>
        <end position="566"/>
    </location>
</feature>
<name>C5MFJ2_CANTT</name>
<feature type="compositionally biased region" description="Polar residues" evidence="1">
    <location>
        <begin position="402"/>
        <end position="415"/>
    </location>
</feature>
<feature type="compositionally biased region" description="Polar residues" evidence="1">
    <location>
        <begin position="162"/>
        <end position="175"/>
    </location>
</feature>
<feature type="compositionally biased region" description="Polar residues" evidence="1">
    <location>
        <begin position="627"/>
        <end position="638"/>
    </location>
</feature>
<feature type="region of interest" description="Disordered" evidence="1">
    <location>
        <begin position="89"/>
        <end position="229"/>
    </location>
</feature>
<keyword evidence="2" id="KW-0812">Transmembrane</keyword>
<gene>
    <name evidence="3" type="ORF">CTRG_04835</name>
</gene>
<feature type="transmembrane region" description="Helical" evidence="2">
    <location>
        <begin position="923"/>
        <end position="947"/>
    </location>
</feature>
<dbReference type="EMBL" id="GG692400">
    <property type="protein sequence ID" value="EER32052.1"/>
    <property type="molecule type" value="Genomic_DNA"/>
</dbReference>
<dbReference type="eggNOG" id="ENOG502RWFX">
    <property type="taxonomic scope" value="Eukaryota"/>
</dbReference>
<proteinExistence type="predicted"/>
<reference evidence="3 4" key="1">
    <citation type="journal article" date="2009" name="Nature">
        <title>Evolution of pathogenicity and sexual reproduction in eight Candida genomes.</title>
        <authorList>
            <person name="Butler G."/>
            <person name="Rasmussen M.D."/>
            <person name="Lin M.F."/>
            <person name="Santos M.A."/>
            <person name="Sakthikumar S."/>
            <person name="Munro C.A."/>
            <person name="Rheinbay E."/>
            <person name="Grabherr M."/>
            <person name="Forche A."/>
            <person name="Reedy J.L."/>
            <person name="Agrafioti I."/>
            <person name="Arnaud M.B."/>
            <person name="Bates S."/>
            <person name="Brown A.J."/>
            <person name="Brunke S."/>
            <person name="Costanzo M.C."/>
            <person name="Fitzpatrick D.A."/>
            <person name="de Groot P.W."/>
            <person name="Harris D."/>
            <person name="Hoyer L.L."/>
            <person name="Hube B."/>
            <person name="Klis F.M."/>
            <person name="Kodira C."/>
            <person name="Lennard N."/>
            <person name="Logue M.E."/>
            <person name="Martin R."/>
            <person name="Neiman A.M."/>
            <person name="Nikolaou E."/>
            <person name="Quail M.A."/>
            <person name="Quinn J."/>
            <person name="Santos M.C."/>
            <person name="Schmitzberger F.F."/>
            <person name="Sherlock G."/>
            <person name="Shah P."/>
            <person name="Silverstein K.A."/>
            <person name="Skrzypek M.S."/>
            <person name="Soll D."/>
            <person name="Staggs R."/>
            <person name="Stansfield I."/>
            <person name="Stumpf M.P."/>
            <person name="Sudbery P.E."/>
            <person name="Srikantha T."/>
            <person name="Zeng Q."/>
            <person name="Berman J."/>
            <person name="Berriman M."/>
            <person name="Heitman J."/>
            <person name="Gow N.A."/>
            <person name="Lorenz M.C."/>
            <person name="Birren B.W."/>
            <person name="Kellis M."/>
            <person name="Cuomo C.A."/>
        </authorList>
    </citation>
    <scope>NUCLEOTIDE SEQUENCE [LARGE SCALE GENOMIC DNA]</scope>
    <source>
        <strain evidence="4">ATCC MYA-3404 / T1</strain>
    </source>
</reference>
<dbReference type="HOGENOM" id="CLU_323400_0_0_1"/>
<feature type="compositionally biased region" description="Low complexity" evidence="1">
    <location>
        <begin position="583"/>
        <end position="594"/>
    </location>
</feature>
<dbReference type="VEuPathDB" id="FungiDB:CTRG_04835"/>
<feature type="compositionally biased region" description="Pro residues" evidence="1">
    <location>
        <begin position="691"/>
        <end position="702"/>
    </location>
</feature>
<feature type="compositionally biased region" description="Basic and acidic residues" evidence="1">
    <location>
        <begin position="655"/>
        <end position="671"/>
    </location>
</feature>
<evidence type="ECO:0000256" key="1">
    <source>
        <dbReference type="SAM" id="MobiDB-lite"/>
    </source>
</evidence>